<keyword evidence="6" id="KW-0269">Exonuclease</keyword>
<accession>A0A9P4S9G8</accession>
<dbReference type="Pfam" id="PF01612">
    <property type="entry name" value="DNA_pol_A_exo1"/>
    <property type="match status" value="1"/>
</dbReference>
<dbReference type="CDD" id="cd06147">
    <property type="entry name" value="Rrp6p_like_exo"/>
    <property type="match status" value="1"/>
</dbReference>
<comment type="subcellular location">
    <subcellularLocation>
        <location evidence="1">Nucleus</location>
    </subcellularLocation>
</comment>
<dbReference type="GO" id="GO:0000467">
    <property type="term" value="P:exonucleolytic trimming to generate mature 3'-end of 5.8S rRNA from tricistronic rRNA transcript (SSU-rRNA, 5.8S rRNA, LSU-rRNA)"/>
    <property type="evidence" value="ECO:0007669"/>
    <property type="project" value="InterPro"/>
</dbReference>
<evidence type="ECO:0000313" key="12">
    <source>
        <dbReference type="Proteomes" id="UP000799429"/>
    </source>
</evidence>
<dbReference type="Gene3D" id="3.30.420.10">
    <property type="entry name" value="Ribonuclease H-like superfamily/Ribonuclease H"/>
    <property type="match status" value="1"/>
</dbReference>
<evidence type="ECO:0000256" key="8">
    <source>
        <dbReference type="ARBA" id="ARBA00043957"/>
    </source>
</evidence>
<feature type="compositionally biased region" description="Basic and acidic residues" evidence="9">
    <location>
        <begin position="751"/>
        <end position="763"/>
    </location>
</feature>
<dbReference type="InterPro" id="IPR010997">
    <property type="entry name" value="HRDC-like_sf"/>
</dbReference>
<dbReference type="PANTHER" id="PTHR12124">
    <property type="entry name" value="POLYMYOSITIS/SCLERODERMA AUTOANTIGEN-RELATED"/>
    <property type="match status" value="1"/>
</dbReference>
<evidence type="ECO:0000256" key="4">
    <source>
        <dbReference type="ARBA" id="ARBA00022801"/>
    </source>
</evidence>
<dbReference type="SMART" id="SM00341">
    <property type="entry name" value="HRDC"/>
    <property type="match status" value="1"/>
</dbReference>
<dbReference type="GO" id="GO:0071038">
    <property type="term" value="P:TRAMP-dependent tRNA surveillance pathway"/>
    <property type="evidence" value="ECO:0007669"/>
    <property type="project" value="TreeGrafter"/>
</dbReference>
<dbReference type="GO" id="GO:0071051">
    <property type="term" value="P:poly(A)-dependent snoRNA 3'-end processing"/>
    <property type="evidence" value="ECO:0007669"/>
    <property type="project" value="TreeGrafter"/>
</dbReference>
<dbReference type="PROSITE" id="PS50967">
    <property type="entry name" value="HRDC"/>
    <property type="match status" value="1"/>
</dbReference>
<comment type="caution">
    <text evidence="11">The sequence shown here is derived from an EMBL/GenBank/DDBJ whole genome shotgun (WGS) entry which is preliminary data.</text>
</comment>
<evidence type="ECO:0000256" key="6">
    <source>
        <dbReference type="ARBA" id="ARBA00022839"/>
    </source>
</evidence>
<evidence type="ECO:0000256" key="7">
    <source>
        <dbReference type="ARBA" id="ARBA00023242"/>
    </source>
</evidence>
<dbReference type="InterPro" id="IPR036397">
    <property type="entry name" value="RNaseH_sf"/>
</dbReference>
<evidence type="ECO:0000256" key="5">
    <source>
        <dbReference type="ARBA" id="ARBA00022835"/>
    </source>
</evidence>
<feature type="domain" description="HRDC" evidence="10">
    <location>
        <begin position="443"/>
        <end position="523"/>
    </location>
</feature>
<dbReference type="AlphaFoldDB" id="A0A9P4S9G8"/>
<keyword evidence="12" id="KW-1185">Reference proteome</keyword>
<dbReference type="OrthoDB" id="2250022at2759"/>
<evidence type="ECO:0000259" key="10">
    <source>
        <dbReference type="PROSITE" id="PS50967"/>
    </source>
</evidence>
<dbReference type="GO" id="GO:0071040">
    <property type="term" value="P:nuclear polyadenylation-dependent antisense transcript catabolic process"/>
    <property type="evidence" value="ECO:0007669"/>
    <property type="project" value="TreeGrafter"/>
</dbReference>
<proteinExistence type="inferred from homology"/>
<evidence type="ECO:0000256" key="2">
    <source>
        <dbReference type="ARBA" id="ARBA00022552"/>
    </source>
</evidence>
<dbReference type="GO" id="GO:0071036">
    <property type="term" value="P:nuclear polyadenylation-dependent snoRNA catabolic process"/>
    <property type="evidence" value="ECO:0007669"/>
    <property type="project" value="TreeGrafter"/>
</dbReference>
<dbReference type="InterPro" id="IPR045092">
    <property type="entry name" value="Rrp6-like"/>
</dbReference>
<name>A0A9P4S9G8_9PEZI</name>
<dbReference type="GO" id="GO:0000176">
    <property type="term" value="C:nuclear exosome (RNase complex)"/>
    <property type="evidence" value="ECO:0007669"/>
    <property type="project" value="InterPro"/>
</dbReference>
<evidence type="ECO:0000313" key="11">
    <source>
        <dbReference type="EMBL" id="KAF2838502.1"/>
    </source>
</evidence>
<keyword evidence="7" id="KW-0539">Nucleus</keyword>
<protein>
    <recommendedName>
        <fullName evidence="10">HRDC domain-containing protein</fullName>
    </recommendedName>
</protein>
<evidence type="ECO:0000256" key="3">
    <source>
        <dbReference type="ARBA" id="ARBA00022722"/>
    </source>
</evidence>
<organism evidence="11 12">
    <name type="scientific">Patellaria atrata CBS 101060</name>
    <dbReference type="NCBI Taxonomy" id="1346257"/>
    <lineage>
        <taxon>Eukaryota</taxon>
        <taxon>Fungi</taxon>
        <taxon>Dikarya</taxon>
        <taxon>Ascomycota</taxon>
        <taxon>Pezizomycotina</taxon>
        <taxon>Dothideomycetes</taxon>
        <taxon>Dothideomycetes incertae sedis</taxon>
        <taxon>Patellariales</taxon>
        <taxon>Patellariaceae</taxon>
        <taxon>Patellaria</taxon>
    </lineage>
</organism>
<dbReference type="GO" id="GO:0003727">
    <property type="term" value="F:single-stranded RNA binding"/>
    <property type="evidence" value="ECO:0007669"/>
    <property type="project" value="TreeGrafter"/>
</dbReference>
<evidence type="ECO:0000256" key="1">
    <source>
        <dbReference type="ARBA" id="ARBA00004123"/>
    </source>
</evidence>
<dbReference type="GO" id="GO:0071044">
    <property type="term" value="P:histone mRNA catabolic process"/>
    <property type="evidence" value="ECO:0007669"/>
    <property type="project" value="TreeGrafter"/>
</dbReference>
<sequence>MDHSTEFKTLQDSITSSLLSTTRTATHISSEDLGFHRSLDPALATSLDRQNARLLGLAERLLKNVAPNQELPKLRDADALDGNWSSVVDMVDSLLERADTSLDEYTGVVKKAESGNELGPESMKGRPNPTLRPIALAKPQEHFENIPKNDETEPFIPLLTWKPHATVPLKHLQKARNELGADQYEHPYRREIENYSYPASVYTISQPIGYLPFESTSATFVDTPEALAAMLAELKTANEIAVDLEHHDNRSYIGITCLMQISTRNKDWIIDTLKPWRRRLECLNEVFADPNILKVLHGSHSDVIWLQRDFGIYIVGLFDTYVASRTLGYVAGSYAYLLQKFANVTAQKQYQMSDWRIRPLPSELIDYARSDTHYLLYIYDRMRNELVERSDFNTPDNDRVTRVLEGCKEIALRRYEFPFYDDDRGVGPIGWYKLLFRTPAMFNKEQFSVFKAVHRWRDSVARMEDESNHYVMANHSIFSIAREMPVDKAKLLAVGAPISAPTRRRLDDLLAVIAKAKEEGVDGPEMVDAMNESAKIAGFSAAPVTAPLNTAIIPKIAVENASTAPLSVGSVVRSTISKFWGGTFDSSIWGKGSAVDTDNMSLAVPLPRLTAEIFADAADAEDARPQQSPNDLNPAARAEHAYVKNRPAPAEQEDVFIIKQLGKRKRAEAVMPLTDTPSDQVSAQAEEEEIEVLSDAEILARGKAQRKAEKKAARKLKKEAGANVENATSENLAETVPFDYEKAESVLHAAKESLKKENTRSKEFNPYAKAMDAPKGLSRKQKERAGRSATFKE</sequence>
<gene>
    <name evidence="11" type="ORF">M501DRAFT_1004233</name>
</gene>
<keyword evidence="4" id="KW-0378">Hydrolase</keyword>
<dbReference type="SUPFAM" id="SSF47819">
    <property type="entry name" value="HRDC-like"/>
    <property type="match status" value="1"/>
</dbReference>
<dbReference type="Gene3D" id="1.10.150.80">
    <property type="entry name" value="HRDC domain"/>
    <property type="match status" value="1"/>
</dbReference>
<feature type="compositionally biased region" description="Basic and acidic residues" evidence="9">
    <location>
        <begin position="783"/>
        <end position="793"/>
    </location>
</feature>
<dbReference type="InterPro" id="IPR012337">
    <property type="entry name" value="RNaseH-like_sf"/>
</dbReference>
<dbReference type="SUPFAM" id="SSF53098">
    <property type="entry name" value="Ribonuclease H-like"/>
    <property type="match status" value="1"/>
</dbReference>
<dbReference type="GO" id="GO:0000166">
    <property type="term" value="F:nucleotide binding"/>
    <property type="evidence" value="ECO:0007669"/>
    <property type="project" value="InterPro"/>
</dbReference>
<dbReference type="FunFam" id="1.10.150.80:FF:000001">
    <property type="entry name" value="Putative exosome component 10"/>
    <property type="match status" value="1"/>
</dbReference>
<dbReference type="PANTHER" id="PTHR12124:SF47">
    <property type="entry name" value="EXOSOME COMPONENT 10"/>
    <property type="match status" value="1"/>
</dbReference>
<reference evidence="11" key="1">
    <citation type="journal article" date="2020" name="Stud. Mycol.">
        <title>101 Dothideomycetes genomes: a test case for predicting lifestyles and emergence of pathogens.</title>
        <authorList>
            <person name="Haridas S."/>
            <person name="Albert R."/>
            <person name="Binder M."/>
            <person name="Bloem J."/>
            <person name="Labutti K."/>
            <person name="Salamov A."/>
            <person name="Andreopoulos B."/>
            <person name="Baker S."/>
            <person name="Barry K."/>
            <person name="Bills G."/>
            <person name="Bluhm B."/>
            <person name="Cannon C."/>
            <person name="Castanera R."/>
            <person name="Culley D."/>
            <person name="Daum C."/>
            <person name="Ezra D."/>
            <person name="Gonzalez J."/>
            <person name="Henrissat B."/>
            <person name="Kuo A."/>
            <person name="Liang C."/>
            <person name="Lipzen A."/>
            <person name="Lutzoni F."/>
            <person name="Magnuson J."/>
            <person name="Mondo S."/>
            <person name="Nolan M."/>
            <person name="Ohm R."/>
            <person name="Pangilinan J."/>
            <person name="Park H.-J."/>
            <person name="Ramirez L."/>
            <person name="Alfaro M."/>
            <person name="Sun H."/>
            <person name="Tritt A."/>
            <person name="Yoshinaga Y."/>
            <person name="Zwiers L.-H."/>
            <person name="Turgeon B."/>
            <person name="Goodwin S."/>
            <person name="Spatafora J."/>
            <person name="Crous P."/>
            <person name="Grigoriev I."/>
        </authorList>
    </citation>
    <scope>NUCLEOTIDE SEQUENCE</scope>
    <source>
        <strain evidence="11">CBS 101060</strain>
    </source>
</reference>
<evidence type="ECO:0000256" key="9">
    <source>
        <dbReference type="SAM" id="MobiDB-lite"/>
    </source>
</evidence>
<dbReference type="FunFam" id="3.30.420.10:FF:000059">
    <property type="entry name" value="Exosome complex exonuclease Rrp6"/>
    <property type="match status" value="1"/>
</dbReference>
<dbReference type="Pfam" id="PF00570">
    <property type="entry name" value="HRDC"/>
    <property type="match status" value="1"/>
</dbReference>
<keyword evidence="2" id="KW-0698">rRNA processing</keyword>
<keyword evidence="5" id="KW-0271">Exosome</keyword>
<dbReference type="InterPro" id="IPR012588">
    <property type="entry name" value="Exosome-assoc_fac_Rrp6_N"/>
</dbReference>
<dbReference type="GO" id="GO:0000175">
    <property type="term" value="F:3'-5'-RNA exonuclease activity"/>
    <property type="evidence" value="ECO:0007669"/>
    <property type="project" value="InterPro"/>
</dbReference>
<dbReference type="InterPro" id="IPR049559">
    <property type="entry name" value="Rrp6p-like_exo"/>
</dbReference>
<dbReference type="EMBL" id="MU006096">
    <property type="protein sequence ID" value="KAF2838502.1"/>
    <property type="molecule type" value="Genomic_DNA"/>
</dbReference>
<dbReference type="SMART" id="SM00474">
    <property type="entry name" value="35EXOc"/>
    <property type="match status" value="1"/>
</dbReference>
<comment type="similarity">
    <text evidence="8">Belongs to the exosome component 10/RRP6 family.</text>
</comment>
<dbReference type="InterPro" id="IPR002562">
    <property type="entry name" value="3'-5'_exonuclease_dom"/>
</dbReference>
<dbReference type="InterPro" id="IPR044876">
    <property type="entry name" value="HRDC_dom_sf"/>
</dbReference>
<dbReference type="Proteomes" id="UP000799429">
    <property type="component" value="Unassembled WGS sequence"/>
</dbReference>
<dbReference type="GO" id="GO:0071035">
    <property type="term" value="P:nuclear polyadenylation-dependent rRNA catabolic process"/>
    <property type="evidence" value="ECO:0007669"/>
    <property type="project" value="TreeGrafter"/>
</dbReference>
<dbReference type="InterPro" id="IPR002121">
    <property type="entry name" value="HRDC_dom"/>
</dbReference>
<feature type="region of interest" description="Disordered" evidence="9">
    <location>
        <begin position="751"/>
        <end position="793"/>
    </location>
</feature>
<dbReference type="GO" id="GO:0005730">
    <property type="term" value="C:nucleolus"/>
    <property type="evidence" value="ECO:0007669"/>
    <property type="project" value="TreeGrafter"/>
</dbReference>
<dbReference type="Pfam" id="PF08066">
    <property type="entry name" value="PMC2NT"/>
    <property type="match status" value="1"/>
</dbReference>
<keyword evidence="3" id="KW-0540">Nuclease</keyword>
<dbReference type="GO" id="GO:0071037">
    <property type="term" value="P:nuclear polyadenylation-dependent snRNA catabolic process"/>
    <property type="evidence" value="ECO:0007669"/>
    <property type="project" value="TreeGrafter"/>
</dbReference>
<dbReference type="GO" id="GO:0071039">
    <property type="term" value="P:nuclear polyadenylation-dependent CUT catabolic process"/>
    <property type="evidence" value="ECO:0007669"/>
    <property type="project" value="TreeGrafter"/>
</dbReference>